<dbReference type="GO" id="GO:0008168">
    <property type="term" value="F:methyltransferase activity"/>
    <property type="evidence" value="ECO:0007669"/>
    <property type="project" value="UniProtKB-KW"/>
</dbReference>
<proteinExistence type="predicted"/>
<dbReference type="Proteomes" id="UP000713904">
    <property type="component" value="Unassembled WGS sequence"/>
</dbReference>
<keyword evidence="2" id="KW-0808">Transferase</keyword>
<dbReference type="PANTHER" id="PTHR43619">
    <property type="entry name" value="S-ADENOSYL-L-METHIONINE-DEPENDENT METHYLTRANSFERASE YKTD-RELATED"/>
    <property type="match status" value="1"/>
</dbReference>
<accession>A0ABR6TIY9</accession>
<dbReference type="InterPro" id="IPR007213">
    <property type="entry name" value="Ppm1/Ppm2/Tcmp"/>
</dbReference>
<dbReference type="InterPro" id="IPR016874">
    <property type="entry name" value="TcmP-like"/>
</dbReference>
<dbReference type="InterPro" id="IPR029063">
    <property type="entry name" value="SAM-dependent_MTases_sf"/>
</dbReference>
<keyword evidence="1 3" id="KW-0489">Methyltransferase</keyword>
<name>A0ABR6TIY9_9FIRM</name>
<evidence type="ECO:0000256" key="1">
    <source>
        <dbReference type="ARBA" id="ARBA00022603"/>
    </source>
</evidence>
<comment type="caution">
    <text evidence="3">The sequence shown here is derived from an EMBL/GenBank/DDBJ whole genome shotgun (WGS) entry which is preliminary data.</text>
</comment>
<keyword evidence="4" id="KW-1185">Reference proteome</keyword>
<dbReference type="PANTHER" id="PTHR43619:SF2">
    <property type="entry name" value="S-ADENOSYL-L-METHIONINE-DEPENDENT METHYLTRANSFERASES SUPERFAMILY PROTEIN"/>
    <property type="match status" value="1"/>
</dbReference>
<dbReference type="Gene3D" id="3.40.50.150">
    <property type="entry name" value="Vaccinia Virus protein VP39"/>
    <property type="match status" value="1"/>
</dbReference>
<evidence type="ECO:0000313" key="3">
    <source>
        <dbReference type="EMBL" id="MBC2575385.1"/>
    </source>
</evidence>
<protein>
    <submittedName>
        <fullName evidence="3">Class I SAM-dependent methyltransferase</fullName>
    </submittedName>
</protein>
<organism evidence="3 4">
    <name type="scientific">Peptostreptococcus canis</name>
    <dbReference type="NCBI Taxonomy" id="1159213"/>
    <lineage>
        <taxon>Bacteria</taxon>
        <taxon>Bacillati</taxon>
        <taxon>Bacillota</taxon>
        <taxon>Clostridia</taxon>
        <taxon>Peptostreptococcales</taxon>
        <taxon>Peptostreptococcaceae</taxon>
        <taxon>Peptostreptococcus</taxon>
    </lineage>
</organism>
<reference evidence="3 4" key="1">
    <citation type="submission" date="2020-05" db="EMBL/GenBank/DDBJ databases">
        <title>Draft genome of xy-202 and genomic insight in genome of the genus Peptostreptococcus.</title>
        <authorList>
            <person name="Zhang Z."/>
        </authorList>
    </citation>
    <scope>NUCLEOTIDE SEQUENCE [LARGE SCALE GENOMIC DNA]</scope>
    <source>
        <strain evidence="3 4">DSM 27025</strain>
    </source>
</reference>
<gene>
    <name evidence="3" type="ORF">HLB29_01630</name>
</gene>
<evidence type="ECO:0000313" key="4">
    <source>
        <dbReference type="Proteomes" id="UP000713904"/>
    </source>
</evidence>
<sequence>MEKVKIEKNTVQETLIVPLYGRKMCSEKFPEIYTDIFAEKLCDRLDYDFSELEKKKNSFLYEFGSLEAAMRQLDIMWEIKEYLKKYPKATIVNLGCGLDETGKACDNGVCHIVNVDFPDVIEIRNQLILKCEREINIACDLKDYSWMDKVDGTNGVILFAAGVFHYFKRDEVKKLALELSKRYSGGCLVFDSVGKFGLKLMMSKVLKNMGIRDIEGLFYINDPIQELNWSENIKVTSNGYMLGYYDMKSPNIRFSHRLLARICDNIMKMSINRMDFKNLE</sequence>
<dbReference type="EMBL" id="JABGBW010000001">
    <property type="protein sequence ID" value="MBC2575385.1"/>
    <property type="molecule type" value="Genomic_DNA"/>
</dbReference>
<dbReference type="SUPFAM" id="SSF53335">
    <property type="entry name" value="S-adenosyl-L-methionine-dependent methyltransferases"/>
    <property type="match status" value="1"/>
</dbReference>
<evidence type="ECO:0000256" key="2">
    <source>
        <dbReference type="ARBA" id="ARBA00022679"/>
    </source>
</evidence>
<dbReference type="PIRSF" id="PIRSF028177">
    <property type="entry name" value="Polyketide_synth_Omtfrase_TcmP"/>
    <property type="match status" value="1"/>
</dbReference>
<dbReference type="RefSeq" id="WP_185623416.1">
    <property type="nucleotide sequence ID" value="NZ_JABGBW010000001.1"/>
</dbReference>
<dbReference type="Pfam" id="PF04072">
    <property type="entry name" value="LCM"/>
    <property type="match status" value="1"/>
</dbReference>
<dbReference type="GO" id="GO:0032259">
    <property type="term" value="P:methylation"/>
    <property type="evidence" value="ECO:0007669"/>
    <property type="project" value="UniProtKB-KW"/>
</dbReference>